<sequence>MASFDSVLIGITQNLAPNGVEIALLEDKKLVELHNEKADANFAVGDLYLGKVKKLIPGLNAAFVDVGFEKDAFLHYTDLSPYARSILKFTQLAMNDKDENPFDFAKFQIEPEIIKTGKINEVLNGKPNVLVQILKEPIAAKGPRLSCELSLPGRFVVITPFNEIVAVSKKIHSSEERKRLHKIVEAIRPKNFGVIVRTAAEGKTTAELHQDLLDLTETWKHIQSNLKNALPPAKIMSEQDKTTSILRDLLNEDFNRIVINDKNIYNDTKSYIQRIAPDKEEIVTFYNNGSPVFDTYGITKQVKSAFGKTVNLPSGAYLIVEHTEALHVIDVNSGYKSVSNNQEENALQTNLEAAEEIARQLRLRDIGGIIVVDFIDMKLPDNKRKLQEAMEGFMKTDRAKHAVLPISKFGLMQITRQRMKPEVNINTSEVCPVCNGTGKVSSTLLLEDEIEKRLHYLITHGHKNLTLVVHPIVYSHLTKGFFTSIIKSWRRKYKTRLKVSANNNCHLIEFKFFDEHEEEIKF</sequence>
<proteinExistence type="predicted"/>
<accession>A0ACC0TS72</accession>
<dbReference type="Proteomes" id="UP001207468">
    <property type="component" value="Unassembled WGS sequence"/>
</dbReference>
<keyword evidence="2" id="KW-1185">Reference proteome</keyword>
<organism evidence="1 2">
    <name type="scientific">Russula earlei</name>
    <dbReference type="NCBI Taxonomy" id="71964"/>
    <lineage>
        <taxon>Eukaryota</taxon>
        <taxon>Fungi</taxon>
        <taxon>Dikarya</taxon>
        <taxon>Basidiomycota</taxon>
        <taxon>Agaricomycotina</taxon>
        <taxon>Agaricomycetes</taxon>
        <taxon>Russulales</taxon>
        <taxon>Russulaceae</taxon>
        <taxon>Russula</taxon>
    </lineage>
</organism>
<evidence type="ECO:0000313" key="2">
    <source>
        <dbReference type="Proteomes" id="UP001207468"/>
    </source>
</evidence>
<reference evidence="1" key="1">
    <citation type="submission" date="2021-03" db="EMBL/GenBank/DDBJ databases">
        <title>Evolutionary priming and transition to the ectomycorrhizal habit in an iconic lineage of mushroom-forming fungi: is preadaptation a requirement?</title>
        <authorList>
            <consortium name="DOE Joint Genome Institute"/>
            <person name="Looney B.P."/>
            <person name="Miyauchi S."/>
            <person name="Morin E."/>
            <person name="Drula E."/>
            <person name="Courty P.E."/>
            <person name="Chicoki N."/>
            <person name="Fauchery L."/>
            <person name="Kohler A."/>
            <person name="Kuo A."/>
            <person name="LaButti K."/>
            <person name="Pangilinan J."/>
            <person name="Lipzen A."/>
            <person name="Riley R."/>
            <person name="Andreopoulos W."/>
            <person name="He G."/>
            <person name="Johnson J."/>
            <person name="Barry K.W."/>
            <person name="Grigoriev I.V."/>
            <person name="Nagy L."/>
            <person name="Hibbett D."/>
            <person name="Henrissat B."/>
            <person name="Matheny P.B."/>
            <person name="Labbe J."/>
            <person name="Martin A.F."/>
        </authorList>
    </citation>
    <scope>NUCLEOTIDE SEQUENCE</scope>
    <source>
        <strain evidence="1">BPL698</strain>
    </source>
</reference>
<dbReference type="EMBL" id="JAGFNK010000771">
    <property type="protein sequence ID" value="KAI9440255.1"/>
    <property type="molecule type" value="Genomic_DNA"/>
</dbReference>
<protein>
    <submittedName>
        <fullName evidence="1">Ribonuclease, Rne/Rng family</fullName>
    </submittedName>
</protein>
<name>A0ACC0TS72_9AGAM</name>
<gene>
    <name evidence="1" type="ORF">F5148DRAFT_1293556</name>
</gene>
<comment type="caution">
    <text evidence="1">The sequence shown here is derived from an EMBL/GenBank/DDBJ whole genome shotgun (WGS) entry which is preliminary data.</text>
</comment>
<evidence type="ECO:0000313" key="1">
    <source>
        <dbReference type="EMBL" id="KAI9440255.1"/>
    </source>
</evidence>